<proteinExistence type="inferred from homology"/>
<keyword evidence="4" id="KW-0233">DNA recombination</keyword>
<evidence type="ECO:0000313" key="9">
    <source>
        <dbReference type="EMBL" id="MBB5060620.1"/>
    </source>
</evidence>
<dbReference type="PROSITE" id="PS00397">
    <property type="entry name" value="RECOMBINASES_1"/>
    <property type="match status" value="1"/>
</dbReference>
<feature type="compositionally biased region" description="Basic residues" evidence="7">
    <location>
        <begin position="208"/>
        <end position="224"/>
    </location>
</feature>
<dbReference type="CDD" id="cd03768">
    <property type="entry name" value="SR_ResInv"/>
    <property type="match status" value="1"/>
</dbReference>
<dbReference type="Proteomes" id="UP000540989">
    <property type="component" value="Unassembled WGS sequence"/>
</dbReference>
<evidence type="ECO:0000256" key="5">
    <source>
        <dbReference type="PIRSR" id="PIRSR606118-50"/>
    </source>
</evidence>
<dbReference type="RefSeq" id="WP_184223014.1">
    <property type="nucleotide sequence ID" value="NZ_JACHIP010000016.1"/>
</dbReference>
<dbReference type="InterPro" id="IPR050639">
    <property type="entry name" value="SSR_resolvase"/>
</dbReference>
<evidence type="ECO:0000259" key="8">
    <source>
        <dbReference type="PROSITE" id="PS51736"/>
    </source>
</evidence>
<dbReference type="PROSITE" id="PS51736">
    <property type="entry name" value="RECOMBINASES_3"/>
    <property type="match status" value="1"/>
</dbReference>
<evidence type="ECO:0000313" key="10">
    <source>
        <dbReference type="Proteomes" id="UP000540989"/>
    </source>
</evidence>
<dbReference type="InterPro" id="IPR006118">
    <property type="entry name" value="Recombinase_CS"/>
</dbReference>
<dbReference type="SUPFAM" id="SSF53041">
    <property type="entry name" value="Resolvase-like"/>
    <property type="match status" value="1"/>
</dbReference>
<evidence type="ECO:0000256" key="4">
    <source>
        <dbReference type="ARBA" id="ARBA00023172"/>
    </source>
</evidence>
<protein>
    <submittedName>
        <fullName evidence="9">DNA invertase Pin-like site-specific DNA recombinase</fullName>
    </submittedName>
</protein>
<dbReference type="InterPro" id="IPR006120">
    <property type="entry name" value="Resolvase_HTH_dom"/>
</dbReference>
<name>A0A7W8E7T8_9BACT</name>
<dbReference type="PANTHER" id="PTHR30461">
    <property type="entry name" value="DNA-INVERTASE FROM LAMBDOID PROPHAGE"/>
    <property type="match status" value="1"/>
</dbReference>
<reference evidence="9 10" key="1">
    <citation type="submission" date="2020-08" db="EMBL/GenBank/DDBJ databases">
        <title>Genomic Encyclopedia of Type Strains, Phase IV (KMG-V): Genome sequencing to study the core and pangenomes of soil and plant-associated prokaryotes.</title>
        <authorList>
            <person name="Whitman W."/>
        </authorList>
    </citation>
    <scope>NUCLEOTIDE SEQUENCE [LARGE SCALE GENOMIC DNA]</scope>
    <source>
        <strain evidence="9 10">M8UP14</strain>
    </source>
</reference>
<comment type="similarity">
    <text evidence="1">Belongs to the site-specific recombinase resolvase family.</text>
</comment>
<evidence type="ECO:0000256" key="7">
    <source>
        <dbReference type="SAM" id="MobiDB-lite"/>
    </source>
</evidence>
<keyword evidence="10" id="KW-1185">Reference proteome</keyword>
<keyword evidence="2" id="KW-0229">DNA integration</keyword>
<dbReference type="GO" id="GO:0015074">
    <property type="term" value="P:DNA integration"/>
    <property type="evidence" value="ECO:0007669"/>
    <property type="project" value="UniProtKB-KW"/>
</dbReference>
<dbReference type="InterPro" id="IPR009057">
    <property type="entry name" value="Homeodomain-like_sf"/>
</dbReference>
<dbReference type="GO" id="GO:0003677">
    <property type="term" value="F:DNA binding"/>
    <property type="evidence" value="ECO:0007669"/>
    <property type="project" value="UniProtKB-KW"/>
</dbReference>
<dbReference type="GO" id="GO:0000150">
    <property type="term" value="F:DNA strand exchange activity"/>
    <property type="evidence" value="ECO:0007669"/>
    <property type="project" value="InterPro"/>
</dbReference>
<feature type="active site" description="O-(5'-phospho-DNA)-serine intermediate" evidence="5 6">
    <location>
        <position position="28"/>
    </location>
</feature>
<dbReference type="CDD" id="cd00569">
    <property type="entry name" value="HTH_Hin_like"/>
    <property type="match status" value="1"/>
</dbReference>
<sequence length="224" mass="25110">MPKVIKPKATPKTDRHPKGQRVGYVRVSSLDQNEHRQLEGMDLDKTFLDKASGKDVKRSQLTAMLDFVREGDSVFCHSMDRLGRNLGDLRNLVDLMTERGISVHFLKEGLTFTGEDAPMANLMLSVMGAVAQFERDLIRERQREGIELAKRAGAYKGRKRKFSPERAAELSRRLAEGEEKASLAREFGVNRATVYRYLGWAAAETASRAKKPRSAKRGRSSSGA</sequence>
<feature type="region of interest" description="Disordered" evidence="7">
    <location>
        <begin position="1"/>
        <end position="21"/>
    </location>
</feature>
<dbReference type="InterPro" id="IPR006119">
    <property type="entry name" value="Resolv_N"/>
</dbReference>
<evidence type="ECO:0000256" key="2">
    <source>
        <dbReference type="ARBA" id="ARBA00022908"/>
    </source>
</evidence>
<dbReference type="AlphaFoldDB" id="A0A7W8E7T8"/>
<organism evidence="9 10">
    <name type="scientific">Granulicella aggregans</name>
    <dbReference type="NCBI Taxonomy" id="474949"/>
    <lineage>
        <taxon>Bacteria</taxon>
        <taxon>Pseudomonadati</taxon>
        <taxon>Acidobacteriota</taxon>
        <taxon>Terriglobia</taxon>
        <taxon>Terriglobales</taxon>
        <taxon>Acidobacteriaceae</taxon>
        <taxon>Granulicella</taxon>
    </lineage>
</organism>
<dbReference type="SMART" id="SM00857">
    <property type="entry name" value="Resolvase"/>
    <property type="match status" value="1"/>
</dbReference>
<dbReference type="Gene3D" id="1.10.10.60">
    <property type="entry name" value="Homeodomain-like"/>
    <property type="match status" value="1"/>
</dbReference>
<dbReference type="EMBL" id="JACHIP010000016">
    <property type="protein sequence ID" value="MBB5060620.1"/>
    <property type="molecule type" value="Genomic_DNA"/>
</dbReference>
<evidence type="ECO:0000256" key="3">
    <source>
        <dbReference type="ARBA" id="ARBA00023125"/>
    </source>
</evidence>
<evidence type="ECO:0000256" key="1">
    <source>
        <dbReference type="ARBA" id="ARBA00009913"/>
    </source>
</evidence>
<feature type="region of interest" description="Disordered" evidence="7">
    <location>
        <begin position="204"/>
        <end position="224"/>
    </location>
</feature>
<dbReference type="SUPFAM" id="SSF46689">
    <property type="entry name" value="Homeodomain-like"/>
    <property type="match status" value="1"/>
</dbReference>
<dbReference type="PANTHER" id="PTHR30461:SF26">
    <property type="entry name" value="RESOLVASE HOMOLOG YNEB"/>
    <property type="match status" value="1"/>
</dbReference>
<keyword evidence="3" id="KW-0238">DNA-binding</keyword>
<feature type="domain" description="Resolvase/invertase-type recombinase catalytic" evidence="8">
    <location>
        <begin position="20"/>
        <end position="153"/>
    </location>
</feature>
<accession>A0A7W8E7T8</accession>
<evidence type="ECO:0000256" key="6">
    <source>
        <dbReference type="PROSITE-ProRule" id="PRU10137"/>
    </source>
</evidence>
<comment type="caution">
    <text evidence="9">The sequence shown here is derived from an EMBL/GenBank/DDBJ whole genome shotgun (WGS) entry which is preliminary data.</text>
</comment>
<dbReference type="Pfam" id="PF02796">
    <property type="entry name" value="HTH_7"/>
    <property type="match status" value="1"/>
</dbReference>
<dbReference type="Pfam" id="PF00239">
    <property type="entry name" value="Resolvase"/>
    <property type="match status" value="1"/>
</dbReference>
<dbReference type="Gene3D" id="3.40.50.1390">
    <property type="entry name" value="Resolvase, N-terminal catalytic domain"/>
    <property type="match status" value="1"/>
</dbReference>
<dbReference type="InterPro" id="IPR036162">
    <property type="entry name" value="Resolvase-like_N_sf"/>
</dbReference>
<gene>
    <name evidence="9" type="ORF">HDF16_005356</name>
</gene>